<dbReference type="AlphaFoldDB" id="A0A9D3LIT0"/>
<dbReference type="GO" id="GO:0008270">
    <property type="term" value="F:zinc ion binding"/>
    <property type="evidence" value="ECO:0007669"/>
    <property type="project" value="UniProtKB-KW"/>
</dbReference>
<dbReference type="EMBL" id="JAFIRN010000019">
    <property type="protein sequence ID" value="KAG5830856.1"/>
    <property type="molecule type" value="Genomic_DNA"/>
</dbReference>
<feature type="domain" description="NF-kappa-B essential modulator NEMO CC2-LZ" evidence="11">
    <location>
        <begin position="320"/>
        <end position="411"/>
    </location>
</feature>
<reference evidence="12" key="1">
    <citation type="submission" date="2021-01" db="EMBL/GenBank/DDBJ databases">
        <title>A chromosome-scale assembly of European eel, Anguilla anguilla.</title>
        <authorList>
            <person name="Henkel C."/>
            <person name="Jong-Raadsen S.A."/>
            <person name="Dufour S."/>
            <person name="Weltzien F.-A."/>
            <person name="Palstra A.P."/>
            <person name="Pelster B."/>
            <person name="Spaink H.P."/>
            <person name="Van Den Thillart G.E."/>
            <person name="Jansen H."/>
            <person name="Zahm M."/>
            <person name="Klopp C."/>
            <person name="Cedric C."/>
            <person name="Louis A."/>
            <person name="Berthelot C."/>
            <person name="Parey E."/>
            <person name="Roest Crollius H."/>
            <person name="Montfort J."/>
            <person name="Robinson-Rechavi M."/>
            <person name="Bucao C."/>
            <person name="Bouchez O."/>
            <person name="Gislard M."/>
            <person name="Lluch J."/>
            <person name="Milhes M."/>
            <person name="Lampietro C."/>
            <person name="Lopez Roques C."/>
            <person name="Donnadieu C."/>
            <person name="Braasch I."/>
            <person name="Desvignes T."/>
            <person name="Postlethwait J."/>
            <person name="Bobe J."/>
            <person name="Guiguen Y."/>
            <person name="Dirks R."/>
        </authorList>
    </citation>
    <scope>NUCLEOTIDE SEQUENCE</scope>
    <source>
        <strain evidence="12">Tag_6206</strain>
        <tissue evidence="12">Liver</tissue>
    </source>
</reference>
<dbReference type="InterPro" id="IPR032419">
    <property type="entry name" value="CC2-LZ_dom"/>
</dbReference>
<feature type="coiled-coil region" evidence="9">
    <location>
        <begin position="126"/>
        <end position="354"/>
    </location>
</feature>
<keyword evidence="8" id="KW-0863">Zinc-finger</keyword>
<evidence type="ECO:0000256" key="9">
    <source>
        <dbReference type="SAM" id="Coils"/>
    </source>
</evidence>
<keyword evidence="4 8" id="KW-0967">Endosome</keyword>
<comment type="subcellular location">
    <subcellularLocation>
        <location evidence="8">Cytoplasm</location>
        <location evidence="8">Perinuclear region</location>
    </subcellularLocation>
    <subcellularLocation>
        <location evidence="8">Golgi apparatus</location>
    </subcellularLocation>
    <subcellularLocation>
        <location evidence="2 8">Golgi apparatus</location>
        <location evidence="2 8">trans-Golgi network</location>
    </subcellularLocation>
    <subcellularLocation>
        <location evidence="1 8">Cytoplasmic vesicle</location>
        <location evidence="1 8">Autophagosome</location>
    </subcellularLocation>
    <subcellularLocation>
        <location evidence="8">Cytoplasmic vesicle</location>
    </subcellularLocation>
    <subcellularLocation>
        <location evidence="8">Recycling endosome</location>
    </subcellularLocation>
</comment>
<feature type="coiled-coil region" evidence="9">
    <location>
        <begin position="66"/>
        <end position="100"/>
    </location>
</feature>
<comment type="function">
    <text evidence="8">May act by regulating membrane trafficking and cellular morphogenesis.</text>
</comment>
<dbReference type="GO" id="GO:0048471">
    <property type="term" value="C:perinuclear region of cytoplasm"/>
    <property type="evidence" value="ECO:0007669"/>
    <property type="project" value="UniProtKB-SubCell"/>
</dbReference>
<feature type="domain" description="NF-kappa-B essential modulator NEMO N-terminal" evidence="10">
    <location>
        <begin position="27"/>
        <end position="94"/>
    </location>
</feature>
<evidence type="ECO:0000256" key="1">
    <source>
        <dbReference type="ARBA" id="ARBA00004419"/>
    </source>
</evidence>
<dbReference type="InterPro" id="IPR021063">
    <property type="entry name" value="NEMO_N"/>
</dbReference>
<dbReference type="Gene3D" id="1.20.5.990">
    <property type="entry name" value="Nemo cc2-lz domain - 1d5 darpin complex"/>
    <property type="match status" value="1"/>
</dbReference>
<dbReference type="GO" id="GO:0005634">
    <property type="term" value="C:nucleus"/>
    <property type="evidence" value="ECO:0007669"/>
    <property type="project" value="TreeGrafter"/>
</dbReference>
<dbReference type="InterPro" id="IPR051301">
    <property type="entry name" value="Optineurin/NFkB_EssMod"/>
</dbReference>
<dbReference type="GO" id="GO:0090161">
    <property type="term" value="P:Golgi ribbon formation"/>
    <property type="evidence" value="ECO:0007669"/>
    <property type="project" value="TreeGrafter"/>
</dbReference>
<evidence type="ECO:0000313" key="12">
    <source>
        <dbReference type="EMBL" id="KAG5830856.1"/>
    </source>
</evidence>
<dbReference type="GO" id="GO:0055037">
    <property type="term" value="C:recycling endosome"/>
    <property type="evidence" value="ECO:0007669"/>
    <property type="project" value="UniProtKB-SubCell"/>
</dbReference>
<evidence type="ECO:0000256" key="3">
    <source>
        <dbReference type="ARBA" id="ARBA00018548"/>
    </source>
</evidence>
<dbReference type="Pfam" id="PF11577">
    <property type="entry name" value="NEMO"/>
    <property type="match status" value="1"/>
</dbReference>
<evidence type="ECO:0000256" key="5">
    <source>
        <dbReference type="ARBA" id="ARBA00023034"/>
    </source>
</evidence>
<dbReference type="GO" id="GO:0005776">
    <property type="term" value="C:autophagosome"/>
    <property type="evidence" value="ECO:0007669"/>
    <property type="project" value="UniProtKB-SubCell"/>
</dbReference>
<dbReference type="PANTHER" id="PTHR31553">
    <property type="entry name" value="NF-KAPPA-B ESSENTIAL MODULATOR"/>
    <property type="match status" value="1"/>
</dbReference>
<evidence type="ECO:0000256" key="4">
    <source>
        <dbReference type="ARBA" id="ARBA00022753"/>
    </source>
</evidence>
<accession>A0A9D3LIT0</accession>
<keyword evidence="6 9" id="KW-0175">Coiled coil</keyword>
<name>A0A9D3LIT0_ANGAN</name>
<dbReference type="GO" id="GO:0043122">
    <property type="term" value="P:regulation of canonical NF-kappaB signal transduction"/>
    <property type="evidence" value="ECO:0007669"/>
    <property type="project" value="TreeGrafter"/>
</dbReference>
<dbReference type="Gene3D" id="1.20.5.390">
    <property type="entry name" value="L1 transposable element, trimerization domain"/>
    <property type="match status" value="1"/>
</dbReference>
<keyword evidence="7 8" id="KW-0968">Cytoplasmic vesicle</keyword>
<organism evidence="12 13">
    <name type="scientific">Anguilla anguilla</name>
    <name type="common">European freshwater eel</name>
    <name type="synonym">Muraena anguilla</name>
    <dbReference type="NCBI Taxonomy" id="7936"/>
    <lineage>
        <taxon>Eukaryota</taxon>
        <taxon>Metazoa</taxon>
        <taxon>Chordata</taxon>
        <taxon>Craniata</taxon>
        <taxon>Vertebrata</taxon>
        <taxon>Euteleostomi</taxon>
        <taxon>Actinopterygii</taxon>
        <taxon>Neopterygii</taxon>
        <taxon>Teleostei</taxon>
        <taxon>Anguilliformes</taxon>
        <taxon>Anguillidae</taxon>
        <taxon>Anguilla</taxon>
    </lineage>
</organism>
<dbReference type="GO" id="GO:0034067">
    <property type="term" value="P:protein localization to Golgi apparatus"/>
    <property type="evidence" value="ECO:0007669"/>
    <property type="project" value="TreeGrafter"/>
</dbReference>
<keyword evidence="8" id="KW-0479">Metal-binding</keyword>
<dbReference type="Pfam" id="PF16516">
    <property type="entry name" value="CC2-LZ"/>
    <property type="match status" value="1"/>
</dbReference>
<evidence type="ECO:0000256" key="2">
    <source>
        <dbReference type="ARBA" id="ARBA00004601"/>
    </source>
</evidence>
<comment type="caution">
    <text evidence="12">The sequence shown here is derived from an EMBL/GenBank/DDBJ whole genome shotgun (WGS) entry which is preliminary data.</text>
</comment>
<sequence>MASSAPVVNGDLSGDAQSTPVRCLVTPEETIEQMKLLIKENTDLKETLQQTNSSMKEKFEELSVWKERQTGVIEFLERKLEEAKEHISTLTRENVELQRLKKSDGGTQVRMEARRREVDTLNTVQVEKLSRELQQVRSDLEIAESINKTLTDSCRVMEQEKLQQGKQKQEKQLQEKLQQALQEKQKQEKQLQEKLQQALQEKLQQEKQLQELQEKQKQEKQLQEKLQQALQEKQKQENQLQEKLQQALQEKLQQEKQLQELQEKQKQEKQLQEKLQQALQQQELQSQRVEELQKSLAQLQEAYTQLSDENCRMKEEVKRGEISKEAVNALQTRLEAAEKALADKQVKMDGMKQEIFRKEKELETIPVFQTQAEVYLLDFNAERAAREKIHEEKEHLCYELEALKQQNRCLQEELDGLARQSVTAIQGRHRPLQGPALRVALQRTTSRGPEMW</sequence>
<keyword evidence="8" id="KW-0963">Cytoplasm</keyword>
<dbReference type="GO" id="GO:0005794">
    <property type="term" value="C:Golgi apparatus"/>
    <property type="evidence" value="ECO:0007669"/>
    <property type="project" value="UniProtKB-SubCell"/>
</dbReference>
<evidence type="ECO:0000259" key="11">
    <source>
        <dbReference type="Pfam" id="PF16516"/>
    </source>
</evidence>
<keyword evidence="13" id="KW-1185">Reference proteome</keyword>
<proteinExistence type="predicted"/>
<dbReference type="PANTHER" id="PTHR31553:SF2">
    <property type="entry name" value="OPTINEURIN"/>
    <property type="match status" value="1"/>
</dbReference>
<dbReference type="Proteomes" id="UP001044222">
    <property type="component" value="Chromosome 19"/>
</dbReference>
<evidence type="ECO:0000256" key="7">
    <source>
        <dbReference type="ARBA" id="ARBA00023329"/>
    </source>
</evidence>
<dbReference type="GO" id="GO:0070530">
    <property type="term" value="F:K63-linked polyubiquitin modification-dependent protein binding"/>
    <property type="evidence" value="ECO:0007669"/>
    <property type="project" value="TreeGrafter"/>
</dbReference>
<keyword evidence="5 8" id="KW-0333">Golgi apparatus</keyword>
<feature type="coiled-coil region" evidence="9">
    <location>
        <begin position="386"/>
        <end position="420"/>
    </location>
</feature>
<keyword evidence="8" id="KW-0862">Zinc</keyword>
<gene>
    <name evidence="12" type="ORF">ANANG_G00314990</name>
</gene>
<evidence type="ECO:0000256" key="8">
    <source>
        <dbReference type="RuleBase" id="RU367122"/>
    </source>
</evidence>
<evidence type="ECO:0000259" key="10">
    <source>
        <dbReference type="Pfam" id="PF11577"/>
    </source>
</evidence>
<protein>
    <recommendedName>
        <fullName evidence="3 8">Optineurin</fullName>
    </recommendedName>
</protein>
<evidence type="ECO:0000313" key="13">
    <source>
        <dbReference type="Proteomes" id="UP001044222"/>
    </source>
</evidence>
<evidence type="ECO:0000256" key="6">
    <source>
        <dbReference type="ARBA" id="ARBA00023054"/>
    </source>
</evidence>